<keyword evidence="2" id="KW-1185">Reference proteome</keyword>
<name>A0A4Q0VIM5_9LACO</name>
<dbReference type="SUPFAM" id="SSF48208">
    <property type="entry name" value="Six-hairpin glycosidases"/>
    <property type="match status" value="1"/>
</dbReference>
<gene>
    <name evidence="1" type="ORF">DXH47_03955</name>
</gene>
<dbReference type="OrthoDB" id="9810718at2"/>
<dbReference type="Gene3D" id="1.50.10.10">
    <property type="match status" value="1"/>
</dbReference>
<evidence type="ECO:0000313" key="1">
    <source>
        <dbReference type="EMBL" id="RXI79288.1"/>
    </source>
</evidence>
<dbReference type="EMBL" id="QXIL01000005">
    <property type="protein sequence ID" value="RXI79288.1"/>
    <property type="molecule type" value="Genomic_DNA"/>
</dbReference>
<dbReference type="RefSeq" id="WP_129031766.1">
    <property type="nucleotide sequence ID" value="NZ_QXIL01000005.1"/>
</dbReference>
<keyword evidence="1" id="KW-0808">Transferase</keyword>
<dbReference type="GO" id="GO:0016740">
    <property type="term" value="F:transferase activity"/>
    <property type="evidence" value="ECO:0007669"/>
    <property type="project" value="UniProtKB-KW"/>
</dbReference>
<reference evidence="1 2" key="1">
    <citation type="submission" date="2018-08" db="EMBL/GenBank/DDBJ databases">
        <title>Lactobacillus suantsai sp. nov., isolated from traditional fermented suan-tsai in Taiwan.</title>
        <authorList>
            <person name="Huang C.-H."/>
        </authorList>
    </citation>
    <scope>NUCLEOTIDE SEQUENCE [LARGE SCALE GENOMIC DNA]</scope>
    <source>
        <strain evidence="1 2">BCRC 12945</strain>
    </source>
</reference>
<evidence type="ECO:0000313" key="2">
    <source>
        <dbReference type="Proteomes" id="UP000290602"/>
    </source>
</evidence>
<dbReference type="InterPro" id="IPR008928">
    <property type="entry name" value="6-hairpin_glycosidase_sf"/>
</dbReference>
<dbReference type="GO" id="GO:0005975">
    <property type="term" value="P:carbohydrate metabolic process"/>
    <property type="evidence" value="ECO:0007669"/>
    <property type="project" value="InterPro"/>
</dbReference>
<dbReference type="Proteomes" id="UP000290602">
    <property type="component" value="Unassembled WGS sequence"/>
</dbReference>
<dbReference type="InterPro" id="IPR012341">
    <property type="entry name" value="6hp_glycosidase-like_sf"/>
</dbReference>
<sequence length="550" mass="63253">MKKTIVKELKARVADLGDLCDVATGTFTLAVSTSDQRHRDEVHFFRGTSFNQAWDQVATLMASTPNTAWVRIDVPQAIQKIELSRLQQQLKKLFRMNYWRRGISFDSDFKTALLEMEINGHEFIRPGKGHKIGKTASNSYLDFPAMTKYLTRRNGEQPQDLAESSFVWTFLTAGIFYDGDKIRKLSQDVHGQGIRQLTDLNTELRTTITAGEAFLCRQIKDSGQFIYGYYPARQRILSSYNSVRHFSSLYALLEAINFTGRTADLPKVKSALQWGIKNLVLTKGDAIFVSEPRKDGSIELKLGGQAMLMLALCKYQEVTQDDEYLPIIQQAFAGITSFLKPSGQFNHVLNADLTVKDAFRIIYYEGEITFAMARYYELVPNDQVAQLMQQTLDFMVAHHYGKYHDHWLSYAINEALQIFPANRDYMQMGLENVYNHLTFIEERDTSYPTLLELLDAAIKMTDLIKRTGNDDLLAPYDLGRLHRAWRYRASYELETGSFQPELAMYFYHPSKFVGGFFARHDHFRTRIDDCEHFLSGLLNYYSYTNQGVSL</sequence>
<organism evidence="1 2">
    <name type="scientific">Levilactobacillus suantsaii</name>
    <dbReference type="NCBI Taxonomy" id="2292255"/>
    <lineage>
        <taxon>Bacteria</taxon>
        <taxon>Bacillati</taxon>
        <taxon>Bacillota</taxon>
        <taxon>Bacilli</taxon>
        <taxon>Lactobacillales</taxon>
        <taxon>Lactobacillaceae</taxon>
        <taxon>Levilactobacillus</taxon>
    </lineage>
</organism>
<accession>A0A4Q0VIM5</accession>
<dbReference type="AlphaFoldDB" id="A0A4Q0VIM5"/>
<protein>
    <submittedName>
        <fullName evidence="1">Glycosyl transferase family 1</fullName>
    </submittedName>
</protein>
<comment type="caution">
    <text evidence="1">The sequence shown here is derived from an EMBL/GenBank/DDBJ whole genome shotgun (WGS) entry which is preliminary data.</text>
</comment>
<proteinExistence type="predicted"/>